<dbReference type="EC" id="2.7.7.4" evidence="1"/>
<dbReference type="InterPro" id="IPR009000">
    <property type="entry name" value="Transl_B-barrel_sf"/>
</dbReference>
<evidence type="ECO:0000256" key="3">
    <source>
        <dbReference type="ARBA" id="ARBA00022695"/>
    </source>
</evidence>
<feature type="domain" description="Tr-type G" evidence="7">
    <location>
        <begin position="4"/>
        <end position="218"/>
    </location>
</feature>
<evidence type="ECO:0000256" key="4">
    <source>
        <dbReference type="ARBA" id="ARBA00022741"/>
    </source>
</evidence>
<dbReference type="GO" id="GO:0006790">
    <property type="term" value="P:sulfur compound metabolic process"/>
    <property type="evidence" value="ECO:0007669"/>
    <property type="project" value="InterPro"/>
</dbReference>
<sequence length="598" mass="67325">MAEREQMNIVIVGHVDHGKSTVIGRLLADTDSLPEGKLEFVKEYCRKNFKPFEYAFLLDALKDEQAQGITIDAARCFFKTGKRDYIIIDAPGHIEFLKNMVTGASRAEAALLVIDAKEGIQENSKRHGHIVSMLGIKQVAVLVNKMDMVGFNKEVFDTIKAQFTEFLNGIKIRPVNFIPISAFHGDNIASKSGNTPWYEGPTVLEQLDGFSNKKKNAEQDFRMPVQDIYKFTEKGDDRRIVAGTITSGTIREGDEVLFLPSFKKSEIASIEGFNVPPRKEAGADEAIGVTLKTQIYIKPGEIMVKVNEQHPNVSSKFRANIFWVGKSPLVKNKKYKLKIGTMRSSVKLVEIISIIDAAQINIDTFKDQVERHDVAECIFETPKPIAFDIISNFEQTGRFVIVDNYDIAGGGIILESVDDQENSLKEHIRKREYLWEKSLITEEERREVYGHKSKFIVITTGSEELEKNIQDIGRQLEKRLFNTKHKVYFLGISSLLGGLGSNVSTENEDRIEQIHQIGELARIFTDSGQIFITSVHNLDDYEALILKELNAPNDILVVNIGESPFSNFIPDASVGIDDAVNEICNILVKQEIIIDYFI</sequence>
<gene>
    <name evidence="8" type="ordered locus">Clocl_3417</name>
</gene>
<dbReference type="PROSITE" id="PS00301">
    <property type="entry name" value="G_TR_1"/>
    <property type="match status" value="1"/>
</dbReference>
<accession>G8LXY3</accession>
<dbReference type="InterPro" id="IPR054696">
    <property type="entry name" value="GTP-eEF1A_C"/>
</dbReference>
<dbReference type="GO" id="GO:0005525">
    <property type="term" value="F:GTP binding"/>
    <property type="evidence" value="ECO:0007669"/>
    <property type="project" value="UniProtKB-KW"/>
</dbReference>
<dbReference type="EMBL" id="CP003065">
    <property type="protein sequence ID" value="AEV69915.1"/>
    <property type="molecule type" value="Genomic_DNA"/>
</dbReference>
<dbReference type="PRINTS" id="PR00315">
    <property type="entry name" value="ELONGATNFCT"/>
</dbReference>
<dbReference type="GO" id="GO:0016301">
    <property type="term" value="F:kinase activity"/>
    <property type="evidence" value="ECO:0007669"/>
    <property type="project" value="UniProtKB-KW"/>
</dbReference>
<dbReference type="CDD" id="cd04166">
    <property type="entry name" value="CysN_ATPS"/>
    <property type="match status" value="1"/>
</dbReference>
<dbReference type="CDD" id="cd03695">
    <property type="entry name" value="CysN_NodQ_II"/>
    <property type="match status" value="1"/>
</dbReference>
<dbReference type="eggNOG" id="COG2895">
    <property type="taxonomic scope" value="Bacteria"/>
</dbReference>
<dbReference type="InterPro" id="IPR044138">
    <property type="entry name" value="CysN_II"/>
</dbReference>
<keyword evidence="6" id="KW-0342">GTP-binding</keyword>
<keyword evidence="8" id="KW-0418">Kinase</keyword>
<dbReference type="STRING" id="720554.Clocl_3417"/>
<evidence type="ECO:0000313" key="8">
    <source>
        <dbReference type="EMBL" id="AEV69915.1"/>
    </source>
</evidence>
<dbReference type="PANTHER" id="PTHR23115">
    <property type="entry name" value="TRANSLATION FACTOR"/>
    <property type="match status" value="1"/>
</dbReference>
<protein>
    <recommendedName>
        <fullName evidence="1">sulfate adenylyltransferase</fullName>
        <ecNumber evidence="1">2.7.7.4</ecNumber>
    </recommendedName>
</protein>
<dbReference type="SUPFAM" id="SSF52540">
    <property type="entry name" value="P-loop containing nucleoside triphosphate hydrolases"/>
    <property type="match status" value="1"/>
</dbReference>
<dbReference type="PROSITE" id="PS51722">
    <property type="entry name" value="G_TR_2"/>
    <property type="match status" value="1"/>
</dbReference>
<evidence type="ECO:0000256" key="2">
    <source>
        <dbReference type="ARBA" id="ARBA00022679"/>
    </source>
</evidence>
<keyword evidence="4" id="KW-0547">Nucleotide-binding</keyword>
<dbReference type="Gene3D" id="2.40.30.10">
    <property type="entry name" value="Translation factors"/>
    <property type="match status" value="2"/>
</dbReference>
<dbReference type="InterPro" id="IPR009001">
    <property type="entry name" value="Transl_elong_EF1A/Init_IF2_C"/>
</dbReference>
<dbReference type="InterPro" id="IPR027417">
    <property type="entry name" value="P-loop_NTPase"/>
</dbReference>
<dbReference type="HOGENOM" id="CLU_007265_5_3_9"/>
<dbReference type="Proteomes" id="UP000005435">
    <property type="component" value="Chromosome"/>
</dbReference>
<evidence type="ECO:0000259" key="7">
    <source>
        <dbReference type="PROSITE" id="PS51722"/>
    </source>
</evidence>
<dbReference type="Pfam" id="PF00009">
    <property type="entry name" value="GTP_EFTU"/>
    <property type="match status" value="1"/>
</dbReference>
<dbReference type="InterPro" id="IPR059117">
    <property type="entry name" value="APS_kinase_dom"/>
</dbReference>
<proteinExistence type="predicted"/>
<evidence type="ECO:0000256" key="6">
    <source>
        <dbReference type="ARBA" id="ARBA00023134"/>
    </source>
</evidence>
<keyword evidence="2 8" id="KW-0808">Transferase</keyword>
<reference evidence="9" key="1">
    <citation type="submission" date="2011-12" db="EMBL/GenBank/DDBJ databases">
        <title>Complete sequence of Clostridium clariflavum DSM 19732.</title>
        <authorList>
            <consortium name="US DOE Joint Genome Institute"/>
            <person name="Lucas S."/>
            <person name="Han J."/>
            <person name="Lapidus A."/>
            <person name="Cheng J.-F."/>
            <person name="Goodwin L."/>
            <person name="Pitluck S."/>
            <person name="Peters L."/>
            <person name="Teshima H."/>
            <person name="Detter J.C."/>
            <person name="Han C."/>
            <person name="Tapia R."/>
            <person name="Land M."/>
            <person name="Hauser L."/>
            <person name="Kyrpides N."/>
            <person name="Ivanova N."/>
            <person name="Pagani I."/>
            <person name="Kitzmiller T."/>
            <person name="Lynd L."/>
            <person name="Izquierdo J."/>
            <person name="Woyke T."/>
        </authorList>
    </citation>
    <scope>NUCLEOTIDE SEQUENCE [LARGE SCALE GENOMIC DNA]</scope>
    <source>
        <strain evidence="9">DSM 19732 / NBRC 101661 / EBR45</strain>
    </source>
</reference>
<keyword evidence="9" id="KW-1185">Reference proteome</keyword>
<dbReference type="SUPFAM" id="SSF50465">
    <property type="entry name" value="EF-Tu/eEF-1alpha/eIF2-gamma C-terminal domain"/>
    <property type="match status" value="1"/>
</dbReference>
<dbReference type="OrthoDB" id="9804504at2"/>
<dbReference type="NCBIfam" id="TIGR02034">
    <property type="entry name" value="CysN"/>
    <property type="match status" value="1"/>
</dbReference>
<dbReference type="eggNOG" id="COG0529">
    <property type="taxonomic scope" value="Bacteria"/>
</dbReference>
<dbReference type="InterPro" id="IPR011779">
    <property type="entry name" value="SO4_adenylTrfase_lsu"/>
</dbReference>
<dbReference type="InterPro" id="IPR031157">
    <property type="entry name" value="G_TR_CS"/>
</dbReference>
<dbReference type="Gene3D" id="3.40.50.300">
    <property type="entry name" value="P-loop containing nucleotide triphosphate hydrolases"/>
    <property type="match status" value="2"/>
</dbReference>
<organism evidence="8 9">
    <name type="scientific">Acetivibrio clariflavus (strain DSM 19732 / NBRC 101661 / EBR45)</name>
    <name type="common">Clostridium clariflavum</name>
    <dbReference type="NCBI Taxonomy" id="720554"/>
    <lineage>
        <taxon>Bacteria</taxon>
        <taxon>Bacillati</taxon>
        <taxon>Bacillota</taxon>
        <taxon>Clostridia</taxon>
        <taxon>Eubacteriales</taxon>
        <taxon>Oscillospiraceae</taxon>
        <taxon>Acetivibrio</taxon>
    </lineage>
</organism>
<dbReference type="Pfam" id="PF01583">
    <property type="entry name" value="APS_kinase"/>
    <property type="match status" value="1"/>
</dbReference>
<dbReference type="GO" id="GO:0005524">
    <property type="term" value="F:ATP binding"/>
    <property type="evidence" value="ECO:0007669"/>
    <property type="project" value="UniProtKB-KW"/>
</dbReference>
<dbReference type="Pfam" id="PF22594">
    <property type="entry name" value="GTP-eEF1A_C"/>
    <property type="match status" value="1"/>
</dbReference>
<reference evidence="8 9" key="2">
    <citation type="journal article" date="2012" name="Stand. Genomic Sci.">
        <title>Complete Genome Sequence of Clostridium clariflavum DSM 19732.</title>
        <authorList>
            <person name="Izquierdo J.A."/>
            <person name="Goodwin L."/>
            <person name="Davenport K.W."/>
            <person name="Teshima H."/>
            <person name="Bruce D."/>
            <person name="Detter C."/>
            <person name="Tapia R."/>
            <person name="Han S."/>
            <person name="Land M."/>
            <person name="Hauser L."/>
            <person name="Jeffries C.D."/>
            <person name="Han J."/>
            <person name="Pitluck S."/>
            <person name="Nolan M."/>
            <person name="Chen A."/>
            <person name="Huntemann M."/>
            <person name="Mavromatis K."/>
            <person name="Mikhailova N."/>
            <person name="Liolios K."/>
            <person name="Woyke T."/>
            <person name="Lynd L.R."/>
        </authorList>
    </citation>
    <scope>NUCLEOTIDE SEQUENCE [LARGE SCALE GENOMIC DNA]</scope>
    <source>
        <strain evidence="9">DSM 19732 / NBRC 101661 / EBR45</strain>
    </source>
</reference>
<evidence type="ECO:0000256" key="1">
    <source>
        <dbReference type="ARBA" id="ARBA00012391"/>
    </source>
</evidence>
<dbReference type="InterPro" id="IPR000795">
    <property type="entry name" value="T_Tr_GTP-bd_dom"/>
</dbReference>
<dbReference type="SUPFAM" id="SSF50447">
    <property type="entry name" value="Translation proteins"/>
    <property type="match status" value="1"/>
</dbReference>
<dbReference type="AlphaFoldDB" id="G8LXY3"/>
<dbReference type="GO" id="GO:0004781">
    <property type="term" value="F:sulfate adenylyltransferase (ATP) activity"/>
    <property type="evidence" value="ECO:0007669"/>
    <property type="project" value="UniProtKB-EC"/>
</dbReference>
<name>G8LXY3_ACECE</name>
<dbReference type="InterPro" id="IPR050100">
    <property type="entry name" value="TRAFAC_GTPase_members"/>
</dbReference>
<keyword evidence="5" id="KW-0067">ATP-binding</keyword>
<dbReference type="GO" id="GO:0003924">
    <property type="term" value="F:GTPase activity"/>
    <property type="evidence" value="ECO:0007669"/>
    <property type="project" value="InterPro"/>
</dbReference>
<keyword evidence="3 8" id="KW-0548">Nucleotidyltransferase</keyword>
<evidence type="ECO:0000313" key="9">
    <source>
        <dbReference type="Proteomes" id="UP000005435"/>
    </source>
</evidence>
<dbReference type="KEGG" id="ccl:Clocl_3417"/>
<dbReference type="RefSeq" id="WP_014256445.1">
    <property type="nucleotide sequence ID" value="NC_016627.1"/>
</dbReference>
<dbReference type="InterPro" id="IPR041757">
    <property type="entry name" value="CysN_GTP-bd"/>
</dbReference>
<evidence type="ECO:0000256" key="5">
    <source>
        <dbReference type="ARBA" id="ARBA00022840"/>
    </source>
</evidence>